<dbReference type="KEGG" id="llu:AKJ09_03447"/>
<gene>
    <name evidence="3" type="ORF">AKJ09_03447</name>
</gene>
<keyword evidence="2" id="KW-0812">Transmembrane</keyword>
<reference evidence="3 4" key="1">
    <citation type="submission" date="2015-08" db="EMBL/GenBank/DDBJ databases">
        <authorList>
            <person name="Babu N.S."/>
            <person name="Beckwith C.J."/>
            <person name="Beseler K.G."/>
            <person name="Brison A."/>
            <person name="Carone J.V."/>
            <person name="Caskin T.P."/>
            <person name="Diamond M."/>
            <person name="Durham M.E."/>
            <person name="Foxe J.M."/>
            <person name="Go M."/>
            <person name="Henderson B.A."/>
            <person name="Jones I.B."/>
            <person name="McGettigan J.A."/>
            <person name="Micheletti S.J."/>
            <person name="Nasrallah M.E."/>
            <person name="Ortiz D."/>
            <person name="Piller C.R."/>
            <person name="Privatt S.R."/>
            <person name="Schneider S.L."/>
            <person name="Sharp S."/>
            <person name="Smith T.C."/>
            <person name="Stanton J.D."/>
            <person name="Ullery H.E."/>
            <person name="Wilson R.J."/>
            <person name="Serrano M.G."/>
            <person name="Buck G."/>
            <person name="Lee V."/>
            <person name="Wang Y."/>
            <person name="Carvalho R."/>
            <person name="Voegtly L."/>
            <person name="Shi R."/>
            <person name="Duckworth R."/>
            <person name="Johnson A."/>
            <person name="Loviza R."/>
            <person name="Walstead R."/>
            <person name="Shah Z."/>
            <person name="Kiflezghi M."/>
            <person name="Wade K."/>
            <person name="Ball S.L."/>
            <person name="Bradley K.W."/>
            <person name="Asai D.J."/>
            <person name="Bowman C.A."/>
            <person name="Russell D.A."/>
            <person name="Pope W.H."/>
            <person name="Jacobs-Sera D."/>
            <person name="Hendrix R.W."/>
            <person name="Hatfull G.F."/>
        </authorList>
    </citation>
    <scope>NUCLEOTIDE SEQUENCE [LARGE SCALE GENOMIC DNA]</scope>
    <source>
        <strain evidence="3 4">DSM 27648</strain>
    </source>
</reference>
<evidence type="ECO:0000256" key="1">
    <source>
        <dbReference type="SAM" id="MobiDB-lite"/>
    </source>
</evidence>
<dbReference type="STRING" id="1391654.AKJ09_03447"/>
<feature type="transmembrane region" description="Helical" evidence="2">
    <location>
        <begin position="16"/>
        <end position="35"/>
    </location>
</feature>
<proteinExistence type="predicted"/>
<evidence type="ECO:0000256" key="2">
    <source>
        <dbReference type="SAM" id="Phobius"/>
    </source>
</evidence>
<name>A0A0K1PTC2_9BACT</name>
<evidence type="ECO:0000313" key="3">
    <source>
        <dbReference type="EMBL" id="AKU96783.1"/>
    </source>
</evidence>
<feature type="region of interest" description="Disordered" evidence="1">
    <location>
        <begin position="156"/>
        <end position="198"/>
    </location>
</feature>
<sequence>MKQKDTTRADVDELKLARAMTLVLPVLSIGGALVAGAMGGIALGILVLAAGVLLGVIALFWASLRVLSGDAPLTPELEALEASRQTTDVLGSRRKMLLRALKDLDNEKSLGKLDDEDYAQISATYRDDLKDVLKRIDASLAPHREKAEALVKAHLEKAGIEKNSPAPKSEERAVDGDNDETDVPEESSERPSRVTCGACEASNETDAKFCKGCGASLGAASKAEPAEVVAIKESGQ</sequence>
<keyword evidence="2" id="KW-0472">Membrane</keyword>
<organism evidence="3 4">
    <name type="scientific">Labilithrix luteola</name>
    <dbReference type="NCBI Taxonomy" id="1391654"/>
    <lineage>
        <taxon>Bacteria</taxon>
        <taxon>Pseudomonadati</taxon>
        <taxon>Myxococcota</taxon>
        <taxon>Polyangia</taxon>
        <taxon>Polyangiales</taxon>
        <taxon>Labilitrichaceae</taxon>
        <taxon>Labilithrix</taxon>
    </lineage>
</organism>
<dbReference type="AlphaFoldDB" id="A0A0K1PTC2"/>
<keyword evidence="4" id="KW-1185">Reference proteome</keyword>
<protein>
    <recommendedName>
        <fullName evidence="5">Zinc-ribbon domain-containing protein</fullName>
    </recommendedName>
</protein>
<dbReference type="Proteomes" id="UP000064967">
    <property type="component" value="Chromosome"/>
</dbReference>
<evidence type="ECO:0008006" key="5">
    <source>
        <dbReference type="Google" id="ProtNLM"/>
    </source>
</evidence>
<evidence type="ECO:0000313" key="4">
    <source>
        <dbReference type="Proteomes" id="UP000064967"/>
    </source>
</evidence>
<keyword evidence="2" id="KW-1133">Transmembrane helix</keyword>
<accession>A0A0K1PTC2</accession>
<feature type="transmembrane region" description="Helical" evidence="2">
    <location>
        <begin position="41"/>
        <end position="62"/>
    </location>
</feature>
<feature type="compositionally biased region" description="Acidic residues" evidence="1">
    <location>
        <begin position="176"/>
        <end position="186"/>
    </location>
</feature>
<dbReference type="EMBL" id="CP012333">
    <property type="protein sequence ID" value="AKU96783.1"/>
    <property type="molecule type" value="Genomic_DNA"/>
</dbReference>